<reference evidence="2 3" key="1">
    <citation type="submission" date="2023-03" db="EMBL/GenBank/DDBJ databases">
        <title>Bacillus Genome Sequencing.</title>
        <authorList>
            <person name="Dunlap C."/>
        </authorList>
    </citation>
    <scope>NUCLEOTIDE SEQUENCE [LARGE SCALE GENOMIC DNA]</scope>
    <source>
        <strain evidence="2 3">B-615</strain>
    </source>
</reference>
<dbReference type="InterPro" id="IPR002686">
    <property type="entry name" value="Transposase_17"/>
</dbReference>
<dbReference type="Proteomes" id="UP001309448">
    <property type="component" value="Unassembled WGS sequence"/>
</dbReference>
<organism evidence="2 3">
    <name type="scientific">Bacillus paramycoides</name>
    <dbReference type="NCBI Taxonomy" id="2026194"/>
    <lineage>
        <taxon>Bacteria</taxon>
        <taxon>Bacillati</taxon>
        <taxon>Bacillota</taxon>
        <taxon>Bacilli</taxon>
        <taxon>Bacillales</taxon>
        <taxon>Bacillaceae</taxon>
        <taxon>Bacillus</taxon>
        <taxon>Bacillus cereus group</taxon>
    </lineage>
</organism>
<dbReference type="SUPFAM" id="SSF143422">
    <property type="entry name" value="Transposase IS200-like"/>
    <property type="match status" value="1"/>
</dbReference>
<proteinExistence type="predicted"/>
<dbReference type="InterPro" id="IPR036515">
    <property type="entry name" value="Transposase_17_sf"/>
</dbReference>
<evidence type="ECO:0000313" key="2">
    <source>
        <dbReference type="EMBL" id="MED1566672.1"/>
    </source>
</evidence>
<dbReference type="PANTHER" id="PTHR33360:SF2">
    <property type="entry name" value="TRANSPOSASE FOR INSERTION SEQUENCE ELEMENT IS200"/>
    <property type="match status" value="1"/>
</dbReference>
<dbReference type="NCBIfam" id="NF033573">
    <property type="entry name" value="transpos_IS200"/>
    <property type="match status" value="1"/>
</dbReference>
<keyword evidence="3" id="KW-1185">Reference proteome</keyword>
<accession>A0ABU6MV48</accession>
<evidence type="ECO:0000259" key="1">
    <source>
        <dbReference type="SMART" id="SM01321"/>
    </source>
</evidence>
<comment type="caution">
    <text evidence="2">The sequence shown here is derived from an EMBL/GenBank/DDBJ whole genome shotgun (WGS) entry which is preliminary data.</text>
</comment>
<protein>
    <submittedName>
        <fullName evidence="2">IS200/IS605 family transposase</fullName>
    </submittedName>
</protein>
<dbReference type="PANTHER" id="PTHR33360">
    <property type="entry name" value="TRANSPOSASE FOR INSERTION SEQUENCE ELEMENT IS200"/>
    <property type="match status" value="1"/>
</dbReference>
<dbReference type="EMBL" id="JARMDB010000008">
    <property type="protein sequence ID" value="MED1566672.1"/>
    <property type="molecule type" value="Genomic_DNA"/>
</dbReference>
<gene>
    <name evidence="2" type="primary">tnpA</name>
    <name evidence="2" type="ORF">P4U88_12025</name>
</gene>
<feature type="domain" description="Transposase IS200-like" evidence="1">
    <location>
        <begin position="11"/>
        <end position="128"/>
    </location>
</feature>
<evidence type="ECO:0000313" key="3">
    <source>
        <dbReference type="Proteomes" id="UP001309448"/>
    </source>
</evidence>
<name>A0ABU6MV48_9BACI</name>
<dbReference type="Pfam" id="PF01797">
    <property type="entry name" value="Y1_Tnp"/>
    <property type="match status" value="1"/>
</dbReference>
<dbReference type="SMART" id="SM01321">
    <property type="entry name" value="Y1_Tnp"/>
    <property type="match status" value="1"/>
</dbReference>
<sequence length="210" mass="24882">MHEFNKNRQAIYKLTYHLVIVTKYRHPCINENIKNRLEEIAHNLFTKWNCTIIEMNGEEDHIHILFDAPSQIHLANVVNSFKTVTSRYIRKEFPDELKPFTGNRIFGVEVTCYSQREAHQLKLYVQRESREVNYRRLTSTKSKILKRNAPSYFWFKYIDRNSKYIVLPTQTDNNSNVLIRKGCSKITFGTSSSFIPVFSSSTFPLLHQYH</sequence>
<dbReference type="Gene3D" id="3.30.70.1290">
    <property type="entry name" value="Transposase IS200-like"/>
    <property type="match status" value="1"/>
</dbReference>